<dbReference type="EMBL" id="JBBPBK010000002">
    <property type="protein sequence ID" value="KAK9290730.1"/>
    <property type="molecule type" value="Genomic_DNA"/>
</dbReference>
<keyword evidence="4" id="KW-1185">Reference proteome</keyword>
<protein>
    <recommendedName>
        <fullName evidence="2">HAT C-terminal dimerisation domain-containing protein</fullName>
    </recommendedName>
</protein>
<evidence type="ECO:0000259" key="2">
    <source>
        <dbReference type="Pfam" id="PF05699"/>
    </source>
</evidence>
<sequence>MLDVYYCVCKFIYVKEIYNHQNVLNFVFVARGWYNYGESAPYLQRIAIKVLTQTCSSTGCERNWSTFALIYTKLRNRLAMSKLEELVYVHYNLRLRTRNLTNRYHNDEYYSPIDLNHIFDDEDILDDWIRETEQPTMDDNALEQSVNALANEGDQPTKPYYGSSSHLQRGDASTEVGNNSRLWG</sequence>
<dbReference type="AlphaFoldDB" id="A0AAP0S497"/>
<feature type="compositionally biased region" description="Polar residues" evidence="1">
    <location>
        <begin position="175"/>
        <end position="184"/>
    </location>
</feature>
<accession>A0AAP0S497</accession>
<dbReference type="InterPro" id="IPR008906">
    <property type="entry name" value="HATC_C_dom"/>
</dbReference>
<feature type="region of interest" description="Disordered" evidence="1">
    <location>
        <begin position="151"/>
        <end position="184"/>
    </location>
</feature>
<dbReference type="Proteomes" id="UP001415857">
    <property type="component" value="Unassembled WGS sequence"/>
</dbReference>
<comment type="caution">
    <text evidence="3">The sequence shown here is derived from an EMBL/GenBank/DDBJ whole genome shotgun (WGS) entry which is preliminary data.</text>
</comment>
<evidence type="ECO:0000313" key="3">
    <source>
        <dbReference type="EMBL" id="KAK9290730.1"/>
    </source>
</evidence>
<proteinExistence type="predicted"/>
<feature type="domain" description="HAT C-terminal dimerisation" evidence="2">
    <location>
        <begin position="33"/>
        <end position="93"/>
    </location>
</feature>
<gene>
    <name evidence="3" type="ORF">L1049_008906</name>
</gene>
<dbReference type="Pfam" id="PF05699">
    <property type="entry name" value="Dimer_Tnp_hAT"/>
    <property type="match status" value="1"/>
</dbReference>
<organism evidence="3 4">
    <name type="scientific">Liquidambar formosana</name>
    <name type="common">Formosan gum</name>
    <dbReference type="NCBI Taxonomy" id="63359"/>
    <lineage>
        <taxon>Eukaryota</taxon>
        <taxon>Viridiplantae</taxon>
        <taxon>Streptophyta</taxon>
        <taxon>Embryophyta</taxon>
        <taxon>Tracheophyta</taxon>
        <taxon>Spermatophyta</taxon>
        <taxon>Magnoliopsida</taxon>
        <taxon>eudicotyledons</taxon>
        <taxon>Gunneridae</taxon>
        <taxon>Pentapetalae</taxon>
        <taxon>Saxifragales</taxon>
        <taxon>Altingiaceae</taxon>
        <taxon>Liquidambar</taxon>
    </lineage>
</organism>
<dbReference type="GO" id="GO:0046983">
    <property type="term" value="F:protein dimerization activity"/>
    <property type="evidence" value="ECO:0007669"/>
    <property type="project" value="InterPro"/>
</dbReference>
<dbReference type="InterPro" id="IPR012337">
    <property type="entry name" value="RNaseH-like_sf"/>
</dbReference>
<dbReference type="SUPFAM" id="SSF53098">
    <property type="entry name" value="Ribonuclease H-like"/>
    <property type="match status" value="1"/>
</dbReference>
<reference evidence="3 4" key="1">
    <citation type="journal article" date="2024" name="Plant J.">
        <title>Genome sequences and population genomics reveal climatic adaptation and genomic divergence between two closely related sweetgum species.</title>
        <authorList>
            <person name="Xu W.Q."/>
            <person name="Ren C.Q."/>
            <person name="Zhang X.Y."/>
            <person name="Comes H.P."/>
            <person name="Liu X.H."/>
            <person name="Li Y.G."/>
            <person name="Kettle C.J."/>
            <person name="Jalonen R."/>
            <person name="Gaisberger H."/>
            <person name="Ma Y.Z."/>
            <person name="Qiu Y.X."/>
        </authorList>
    </citation>
    <scope>NUCLEOTIDE SEQUENCE [LARGE SCALE GENOMIC DNA]</scope>
    <source>
        <strain evidence="3">Hangzhou</strain>
    </source>
</reference>
<evidence type="ECO:0000256" key="1">
    <source>
        <dbReference type="SAM" id="MobiDB-lite"/>
    </source>
</evidence>
<name>A0AAP0S497_LIQFO</name>
<evidence type="ECO:0000313" key="4">
    <source>
        <dbReference type="Proteomes" id="UP001415857"/>
    </source>
</evidence>